<feature type="compositionally biased region" description="Basic and acidic residues" evidence="1">
    <location>
        <begin position="743"/>
        <end position="756"/>
    </location>
</feature>
<protein>
    <recommendedName>
        <fullName evidence="2">C2H2-type domain-containing protein</fullName>
    </recommendedName>
</protein>
<dbReference type="InterPro" id="IPR058925">
    <property type="entry name" value="zf-C2H2_AcuF"/>
</dbReference>
<sequence>MDAAPHLSGHVDLCGRAFLKLAEALPTAPRFATQVSLNSVNDEFGRFKIWAGNIAAHRKGRRSLEYRLRDAAHLKIETHNLLAALQESLADALSIAKGERIPWEELTDSDTDSESGSEVSEVQGDTELKQLFKSIRNTLTCLFRLSMAIRDPAPNSQFRSTITIDKSYHLEHDIQHARAKFSGGEDFLTSRLGRAISGRRQYLAYREQHHGKLAKNVEKIGFEEPRTEHTTNSTEASPLPATGGAIAAAVAEPVDVADNDDALSQTSYASSIDTTIRVPSLPREARQQEHFECPLCFMIVSIHTTAAWRQHVYRDLHPYSCTFRDCATADRLYDSRHAWFKHELEAHRGSWQCVEGCDDIFSVEEDFDDHVRHCHQDLAADKTLSLLKRSAARGALLGELDECPLCRKTMTLKALQKHLGHHQEQLALFALPPNLEATEDDPLDDECDAVDVPKWKDDDESELSAMDEVDDEQPEESGGISFPCFVPGCTQEDRCHTEAALMQHILKAHGAEHLHCCPERGCDEMFPLSKQLEAHVKMEHLAYQCNVPGCNRPIYRVIGLGRIRQHINQHHPDVELIEPYIELLPTLPPVGLTEPPPPDLDDGSVDFWSIIPGAKSYVRKVMEAQESYRRKHAHERRQMETSLHKISSFKESEDTLGETSYPCQYKDCSQIFASLEDRLTHARAKHHPFRCAAGSCTPEDSRFRGLDEVRAHLEQEHPDIKDPETYVRSGWDRGAQVAGPSHKQADQSLRNDENKSPTRSSSVSISSESPVTFTEEPEEALVQRYDADSGATLVHIHAPSNNEERAGGPRITGSHRVEIAVDNANEELDNDSEDRIRQDWKKIKTRREMKEEGRLETLRRKAEEEQSTAELSSTVRLFGEIGRSALSIDDLTGKNDDPVELEHRKTGVDQEVDRSSTRYSGRDPSEEQAIVDQQSSSKRTAIPRCTRCITTRTYCGGDPGDGLGCRACRRAGVAAGCEFSTSNQENVVALGQKQLTSGSGSRDARTAPEERDILARRVASGQTNQLVPNHVHTDPRGNTSLSQQLGTDVMDERENDRSESTNSEDESISDFLKLLEQKKDLKSFNRSDNAEKDTTMRRTTAQLARAKGDPRATYSDLPNSSTDGLESFTCQFCNTVYTGRWAQRNLERHQKQRHAQEYGPVASQAVLLPASPNSSEDEDELGAASAEEGLRPTRAYRRVRRAEFVLEELGSDSDYDGDKEMLRPGTQVVDQGFQRRSLTDATGKVTSRADKEPAPDPQAQLFDSREKNMGKQATVEDAEESDPDSDGAGMSQHQTVSRRTNQDTPDLEKDEVMKSAGDETSARDSSLRKAGKVPRATDTNSESDIGSLTVEVSSQSTRGMPVSPDLERRPTLSSTRRGSVSSRQPHERRPTSINQDYECSDPNCTRCGPNAKKNGLPIPNKPEAECTIPNCTKCGPNTRVSDRPSRAPTYYTQRGTVIQTAATRRRPTSERTRPMSYHGEPDQGFLGWQAPNQLPAPPQDEASRGPPPARSAHWSMDSNPQTHHYGARPPTDSYIGTTHSYSSPPYDSERPGPSARPPLRHRIQSYSANKEKPSSQSNVISPPESPIIYGERRKGPWARYRDPPPSLERSKDEESSSEYESSSEEEYENERRSRTGRARTLMPPPINPSRRRPPNIKSTTTILPGRAREVLYDGDGKSKNLQTDVEDHQHARRQSYTKSDVKSESQRAAPARANSNSQIYVENPRSLRRQSYIGYEDPAELRLKHRESKRYGADPTRTHHSGASADNDSTPRPASRPSQSALNDQDDHAGRLDGVQRNAVAYPQGPNILQPAKTLRTSSQISGASSARKARKPLVIQQGSTSAKPSPNQIATKTDATTAESATEKRDTSIALLPAVSPAEGHDTESTMDVDRIHATASRNSKRVVRTTDSDDEVGNREIRLKLDMNATPLNLEFKGDMEGRTLRIDPNEDGTAELVIGSRETAYQSERGSVAGSEARRKPAANNARREAEERSSMRSVDSPRRRRERDRSPRDSARERRKRAQQGIYDEH</sequence>
<feature type="compositionally biased region" description="Basic and acidic residues" evidence="1">
    <location>
        <begin position="1985"/>
        <end position="1994"/>
    </location>
</feature>
<accession>A0A6A5ZSP5</accession>
<feature type="compositionally biased region" description="Polar residues" evidence="1">
    <location>
        <begin position="1337"/>
        <end position="1358"/>
    </location>
</feature>
<feature type="compositionally biased region" description="Polar residues" evidence="1">
    <location>
        <begin position="1291"/>
        <end position="1304"/>
    </location>
</feature>
<dbReference type="OrthoDB" id="6133115at2759"/>
<proteinExistence type="predicted"/>
<dbReference type="SMART" id="SM00355">
    <property type="entry name" value="ZnF_C2H2"/>
    <property type="match status" value="10"/>
</dbReference>
<dbReference type="Proteomes" id="UP000799770">
    <property type="component" value="Unassembled WGS sequence"/>
</dbReference>
<evidence type="ECO:0000313" key="4">
    <source>
        <dbReference type="Proteomes" id="UP000799770"/>
    </source>
</evidence>
<feature type="region of interest" description="Disordered" evidence="1">
    <location>
        <begin position="1456"/>
        <end position="1870"/>
    </location>
</feature>
<name>A0A6A5ZSP5_9PLEO</name>
<feature type="compositionally biased region" description="Low complexity" evidence="1">
    <location>
        <begin position="757"/>
        <end position="769"/>
    </location>
</feature>
<feature type="domain" description="C2H2-type" evidence="2">
    <location>
        <begin position="517"/>
        <end position="540"/>
    </location>
</feature>
<feature type="region of interest" description="Disordered" evidence="1">
    <location>
        <begin position="1019"/>
        <end position="1069"/>
    </location>
</feature>
<dbReference type="PANTHER" id="PTHR35391:SF7">
    <property type="entry name" value="C2H2-TYPE DOMAIN-CONTAINING PROTEIN"/>
    <property type="match status" value="1"/>
</dbReference>
<dbReference type="Pfam" id="PF26082">
    <property type="entry name" value="zf-C2H2_AcuF"/>
    <property type="match status" value="1"/>
</dbReference>
<feature type="compositionally biased region" description="Basic and acidic residues" evidence="1">
    <location>
        <begin position="1666"/>
        <end position="1678"/>
    </location>
</feature>
<gene>
    <name evidence="3" type="ORF">BDV96DRAFT_640703</name>
</gene>
<feature type="region of interest" description="Disordered" evidence="1">
    <location>
        <begin position="905"/>
        <end position="937"/>
    </location>
</feature>
<feature type="compositionally biased region" description="Polar residues" evidence="1">
    <location>
        <begin position="1837"/>
        <end position="1861"/>
    </location>
</feature>
<feature type="compositionally biased region" description="Basic and acidic residues" evidence="1">
    <location>
        <begin position="1050"/>
        <end position="1059"/>
    </location>
</feature>
<feature type="compositionally biased region" description="Polar residues" evidence="1">
    <location>
        <begin position="1534"/>
        <end position="1545"/>
    </location>
</feature>
<dbReference type="PROSITE" id="PS00028">
    <property type="entry name" value="ZINC_FINGER_C2H2_1"/>
    <property type="match status" value="2"/>
</dbReference>
<keyword evidence="4" id="KW-1185">Reference proteome</keyword>
<dbReference type="Gene3D" id="6.10.140.1900">
    <property type="match status" value="1"/>
</dbReference>
<feature type="region of interest" description="Disordered" evidence="1">
    <location>
        <begin position="734"/>
        <end position="777"/>
    </location>
</feature>
<feature type="compositionally biased region" description="Acidic residues" evidence="1">
    <location>
        <begin position="1276"/>
        <end position="1285"/>
    </location>
</feature>
<feature type="compositionally biased region" description="Polar residues" evidence="1">
    <location>
        <begin position="1036"/>
        <end position="1046"/>
    </location>
</feature>
<feature type="compositionally biased region" description="Polar residues" evidence="1">
    <location>
        <begin position="1764"/>
        <end position="1783"/>
    </location>
</feature>
<organism evidence="3 4">
    <name type="scientific">Lophiotrema nucula</name>
    <dbReference type="NCBI Taxonomy" id="690887"/>
    <lineage>
        <taxon>Eukaryota</taxon>
        <taxon>Fungi</taxon>
        <taxon>Dikarya</taxon>
        <taxon>Ascomycota</taxon>
        <taxon>Pezizomycotina</taxon>
        <taxon>Dothideomycetes</taxon>
        <taxon>Pleosporomycetidae</taxon>
        <taxon>Pleosporales</taxon>
        <taxon>Lophiotremataceae</taxon>
        <taxon>Lophiotrema</taxon>
    </lineage>
</organism>
<feature type="compositionally biased region" description="Basic and acidic residues" evidence="1">
    <location>
        <begin position="1590"/>
        <end position="1614"/>
    </location>
</feature>
<feature type="region of interest" description="Disordered" evidence="1">
    <location>
        <begin position="1960"/>
        <end position="2030"/>
    </location>
</feature>
<feature type="compositionally biased region" description="Polar residues" evidence="1">
    <location>
        <begin position="1815"/>
        <end position="1825"/>
    </location>
</feature>
<feature type="compositionally biased region" description="Basic and acidic residues" evidence="1">
    <location>
        <begin position="1306"/>
        <end position="1327"/>
    </location>
</feature>
<dbReference type="InterPro" id="IPR013087">
    <property type="entry name" value="Znf_C2H2_type"/>
</dbReference>
<feature type="compositionally biased region" description="Basic and acidic residues" evidence="1">
    <location>
        <begin position="905"/>
        <end position="925"/>
    </location>
</feature>
<evidence type="ECO:0000259" key="2">
    <source>
        <dbReference type="PROSITE" id="PS00028"/>
    </source>
</evidence>
<feature type="domain" description="C2H2-type" evidence="2">
    <location>
        <begin position="353"/>
        <end position="375"/>
    </location>
</feature>
<feature type="region of interest" description="Disordered" evidence="1">
    <location>
        <begin position="1211"/>
        <end position="1402"/>
    </location>
</feature>
<feature type="compositionally biased region" description="Acidic residues" evidence="1">
    <location>
        <begin position="1615"/>
        <end position="1628"/>
    </location>
</feature>
<dbReference type="EMBL" id="ML977312">
    <property type="protein sequence ID" value="KAF2121308.1"/>
    <property type="molecule type" value="Genomic_DNA"/>
</dbReference>
<evidence type="ECO:0000256" key="1">
    <source>
        <dbReference type="SAM" id="MobiDB-lite"/>
    </source>
</evidence>
<feature type="compositionally biased region" description="Polar residues" evidence="1">
    <location>
        <begin position="1371"/>
        <end position="1383"/>
    </location>
</feature>
<dbReference type="PANTHER" id="PTHR35391">
    <property type="entry name" value="C2H2-TYPE DOMAIN-CONTAINING PROTEIN-RELATED"/>
    <property type="match status" value="1"/>
</dbReference>
<reference evidence="3" key="1">
    <citation type="journal article" date="2020" name="Stud. Mycol.">
        <title>101 Dothideomycetes genomes: a test case for predicting lifestyles and emergence of pathogens.</title>
        <authorList>
            <person name="Haridas S."/>
            <person name="Albert R."/>
            <person name="Binder M."/>
            <person name="Bloem J."/>
            <person name="Labutti K."/>
            <person name="Salamov A."/>
            <person name="Andreopoulos B."/>
            <person name="Baker S."/>
            <person name="Barry K."/>
            <person name="Bills G."/>
            <person name="Bluhm B."/>
            <person name="Cannon C."/>
            <person name="Castanera R."/>
            <person name="Culley D."/>
            <person name="Daum C."/>
            <person name="Ezra D."/>
            <person name="Gonzalez J."/>
            <person name="Henrissat B."/>
            <person name="Kuo A."/>
            <person name="Liang C."/>
            <person name="Lipzen A."/>
            <person name="Lutzoni F."/>
            <person name="Magnuson J."/>
            <person name="Mondo S."/>
            <person name="Nolan M."/>
            <person name="Ohm R."/>
            <person name="Pangilinan J."/>
            <person name="Park H.-J."/>
            <person name="Ramirez L."/>
            <person name="Alfaro M."/>
            <person name="Sun H."/>
            <person name="Tritt A."/>
            <person name="Yoshinaga Y."/>
            <person name="Zwiers L.-H."/>
            <person name="Turgeon B."/>
            <person name="Goodwin S."/>
            <person name="Spatafora J."/>
            <person name="Crous P."/>
            <person name="Grigoriev I."/>
        </authorList>
    </citation>
    <scope>NUCLEOTIDE SEQUENCE</scope>
    <source>
        <strain evidence="3">CBS 627.86</strain>
    </source>
</reference>
<feature type="compositionally biased region" description="Basic and acidic residues" evidence="1">
    <location>
        <begin position="2007"/>
        <end position="2016"/>
    </location>
</feature>
<evidence type="ECO:0000313" key="3">
    <source>
        <dbReference type="EMBL" id="KAF2121308.1"/>
    </source>
</evidence>
<feature type="compositionally biased region" description="Polar residues" evidence="1">
    <location>
        <begin position="1564"/>
        <end position="1580"/>
    </location>
</feature>